<dbReference type="NCBIfam" id="TIGR00478">
    <property type="entry name" value="tly"/>
    <property type="match status" value="1"/>
</dbReference>
<dbReference type="GO" id="GO:0003723">
    <property type="term" value="F:RNA binding"/>
    <property type="evidence" value="ECO:0007669"/>
    <property type="project" value="UniProtKB-KW"/>
</dbReference>
<dbReference type="PIRSF" id="PIRSF005578">
    <property type="entry name" value="TlyA"/>
    <property type="match status" value="1"/>
</dbReference>
<name>A0A6J6PCJ9_9ZZZZ</name>
<evidence type="ECO:0000259" key="4">
    <source>
        <dbReference type="Pfam" id="PF01728"/>
    </source>
</evidence>
<evidence type="ECO:0000256" key="1">
    <source>
        <dbReference type="ARBA" id="ARBA00022884"/>
    </source>
</evidence>
<evidence type="ECO:0000256" key="2">
    <source>
        <dbReference type="ARBA" id="ARBA00029460"/>
    </source>
</evidence>
<dbReference type="InterPro" id="IPR002877">
    <property type="entry name" value="RNA_MeTrfase_FtsJ_dom"/>
</dbReference>
<dbReference type="InterPro" id="IPR029063">
    <property type="entry name" value="SAM-dependent_MTases_sf"/>
</dbReference>
<dbReference type="InterPro" id="IPR004538">
    <property type="entry name" value="Hemolysin_A/TlyA"/>
</dbReference>
<dbReference type="Gene3D" id="3.40.50.150">
    <property type="entry name" value="Vaccinia Virus protein VP39"/>
    <property type="match status" value="1"/>
</dbReference>
<dbReference type="PANTHER" id="PTHR32319">
    <property type="entry name" value="BACTERIAL HEMOLYSIN-LIKE PROTEIN"/>
    <property type="match status" value="1"/>
</dbReference>
<dbReference type="InterPro" id="IPR036986">
    <property type="entry name" value="S4_RNA-bd_sf"/>
</dbReference>
<keyword evidence="1" id="KW-0694">RNA-binding</keyword>
<dbReference type="Pfam" id="PF01479">
    <property type="entry name" value="S4"/>
    <property type="match status" value="1"/>
</dbReference>
<proteinExistence type="inferred from homology"/>
<accession>A0A6J6PCJ9</accession>
<dbReference type="SUPFAM" id="SSF55174">
    <property type="entry name" value="Alpha-L RNA-binding motif"/>
    <property type="match status" value="1"/>
</dbReference>
<organism evidence="5">
    <name type="scientific">freshwater metagenome</name>
    <dbReference type="NCBI Taxonomy" id="449393"/>
    <lineage>
        <taxon>unclassified sequences</taxon>
        <taxon>metagenomes</taxon>
        <taxon>ecological metagenomes</taxon>
    </lineage>
</organism>
<dbReference type="Gene3D" id="3.10.290.10">
    <property type="entry name" value="RNA-binding S4 domain"/>
    <property type="match status" value="1"/>
</dbReference>
<protein>
    <submittedName>
        <fullName evidence="5">Unannotated protein</fullName>
    </submittedName>
</protein>
<dbReference type="InterPro" id="IPR002942">
    <property type="entry name" value="S4_RNA-bd"/>
</dbReference>
<dbReference type="SUPFAM" id="SSF53335">
    <property type="entry name" value="S-adenosyl-L-methionine-dependent methyltransferases"/>
    <property type="match status" value="1"/>
</dbReference>
<comment type="similarity">
    <text evidence="2">Belongs to the TlyA family.</text>
</comment>
<reference evidence="5" key="1">
    <citation type="submission" date="2020-05" db="EMBL/GenBank/DDBJ databases">
        <authorList>
            <person name="Chiriac C."/>
            <person name="Salcher M."/>
            <person name="Ghai R."/>
            <person name="Kavagutti S V."/>
        </authorList>
    </citation>
    <scope>NUCLEOTIDE SEQUENCE</scope>
</reference>
<dbReference type="PANTHER" id="PTHR32319:SF0">
    <property type="entry name" value="BACTERIAL HEMOLYSIN-LIKE PROTEIN"/>
    <property type="match status" value="1"/>
</dbReference>
<dbReference type="CDD" id="cd02440">
    <property type="entry name" value="AdoMet_MTases"/>
    <property type="match status" value="1"/>
</dbReference>
<dbReference type="EMBL" id="CAEZXP010000002">
    <property type="protein sequence ID" value="CAB4694345.1"/>
    <property type="molecule type" value="Genomic_DNA"/>
</dbReference>
<evidence type="ECO:0000259" key="3">
    <source>
        <dbReference type="Pfam" id="PF01479"/>
    </source>
</evidence>
<dbReference type="CDD" id="cd00165">
    <property type="entry name" value="S4"/>
    <property type="match status" value="1"/>
</dbReference>
<dbReference type="Pfam" id="PF01728">
    <property type="entry name" value="FtsJ"/>
    <property type="match status" value="1"/>
</dbReference>
<dbReference type="GO" id="GO:0032259">
    <property type="term" value="P:methylation"/>
    <property type="evidence" value="ECO:0007669"/>
    <property type="project" value="InterPro"/>
</dbReference>
<gene>
    <name evidence="5" type="ORF">UFOPK2399_00924</name>
</gene>
<feature type="domain" description="RNA-binding S4" evidence="3">
    <location>
        <begin position="5"/>
        <end position="31"/>
    </location>
</feature>
<evidence type="ECO:0000313" key="5">
    <source>
        <dbReference type="EMBL" id="CAB4694345.1"/>
    </source>
</evidence>
<dbReference type="AlphaFoldDB" id="A0A6J6PCJ9"/>
<sequence length="255" mass="26957">MAKKRLDVLLVERGLAESRAQAQALVMAGLVPGHDKAGEQVDELADLTVDALPPYVSRAGHKLANALDAFGVPPAGKDCLDLGASTGGFTDVLLQRGAARVIALDVGHGQLHQKLRTDPRVIVLERVNARNLTELAFAPQLITCDVSFISLKQVLPPAFALAAPGWEAFVLVKPQFEAGKADAPKGVVRDPAVRARVVREIVDASLGWQAAVLGVVDSGLPGPKGNHEFVLHFVHSLQPELPADIDRLIADAAGL</sequence>
<dbReference type="PROSITE" id="PS50889">
    <property type="entry name" value="S4"/>
    <property type="match status" value="1"/>
</dbReference>
<feature type="domain" description="Ribosomal RNA methyltransferase FtsJ" evidence="4">
    <location>
        <begin position="55"/>
        <end position="233"/>
    </location>
</feature>
<dbReference type="GO" id="GO:0008168">
    <property type="term" value="F:methyltransferase activity"/>
    <property type="evidence" value="ECO:0007669"/>
    <property type="project" value="InterPro"/>
</dbReference>
<dbReference type="InterPro" id="IPR047048">
    <property type="entry name" value="TlyA"/>
</dbReference>